<name>X6MVK0_RETFI</name>
<keyword evidence="2" id="KW-0812">Transmembrane</keyword>
<dbReference type="InterPro" id="IPR009091">
    <property type="entry name" value="RCC1/BLIP-II"/>
</dbReference>
<dbReference type="PROSITE" id="PS50012">
    <property type="entry name" value="RCC1_3"/>
    <property type="match status" value="1"/>
</dbReference>
<proteinExistence type="predicted"/>
<keyword evidence="2" id="KW-1133">Transmembrane helix</keyword>
<gene>
    <name evidence="3" type="ORF">RFI_19281</name>
</gene>
<feature type="transmembrane region" description="Helical" evidence="2">
    <location>
        <begin position="361"/>
        <end position="378"/>
    </location>
</feature>
<accession>X6MVK0</accession>
<evidence type="ECO:0000256" key="1">
    <source>
        <dbReference type="PROSITE-ProRule" id="PRU00235"/>
    </source>
</evidence>
<dbReference type="SUPFAM" id="SSF50985">
    <property type="entry name" value="RCC1/BLIP-II"/>
    <property type="match status" value="1"/>
</dbReference>
<organism evidence="3 4">
    <name type="scientific">Reticulomyxa filosa</name>
    <dbReference type="NCBI Taxonomy" id="46433"/>
    <lineage>
        <taxon>Eukaryota</taxon>
        <taxon>Sar</taxon>
        <taxon>Rhizaria</taxon>
        <taxon>Retaria</taxon>
        <taxon>Foraminifera</taxon>
        <taxon>Monothalamids</taxon>
        <taxon>Reticulomyxidae</taxon>
        <taxon>Reticulomyxa</taxon>
    </lineage>
</organism>
<dbReference type="OrthoDB" id="10256179at2759"/>
<dbReference type="PANTHER" id="PTHR45982">
    <property type="entry name" value="REGULATOR OF CHROMOSOME CONDENSATION"/>
    <property type="match status" value="1"/>
</dbReference>
<dbReference type="PANTHER" id="PTHR45982:SF1">
    <property type="entry name" value="REGULATOR OF CHROMOSOME CONDENSATION"/>
    <property type="match status" value="1"/>
</dbReference>
<keyword evidence="4" id="KW-1185">Reference proteome</keyword>
<evidence type="ECO:0000313" key="4">
    <source>
        <dbReference type="Proteomes" id="UP000023152"/>
    </source>
</evidence>
<evidence type="ECO:0000256" key="2">
    <source>
        <dbReference type="SAM" id="Phobius"/>
    </source>
</evidence>
<evidence type="ECO:0000313" key="3">
    <source>
        <dbReference type="EMBL" id="ETO18018.1"/>
    </source>
</evidence>
<sequence>MFVYAMMCLQIKEHHGIEQIVSQWIHDIDDDDSKCSLWQRFPMDLIQLIGDFVQYHKVYCSIPSMEKKRKPNVKSIDNGLKELSFHRKCIIVDISCGRNFAVCRSSDHRLFAFGYNSQGELGDGTTAERDGMFESTYFKERKINIAKMQCGQDFTVLVDTDNVIYAYGSNYFCQCDPLNPREEMITSPHLILIHDFPILSIHCGSFHCLLLDERGSILTWGCNTFNQCSLFTSLPSPWGPAPQKINILEPFSLQLCWKDYFPNKNVSIFCVALGTFDTFLLHMKVFIFKLFMQLEVVYFILLFFFLNEKRAQNKKRKRVQNKKQRQKPDIEIRQNDKIFFFFFPPFYQSALYKKNNQIKKLIKRQNFVFVCFFFWILFLI</sequence>
<protein>
    <submittedName>
        <fullName evidence="3">Uncharacterized protein</fullName>
    </submittedName>
</protein>
<dbReference type="InterPro" id="IPR000408">
    <property type="entry name" value="Reg_chr_condens"/>
</dbReference>
<feature type="transmembrane region" description="Helical" evidence="2">
    <location>
        <begin position="286"/>
        <end position="306"/>
    </location>
</feature>
<dbReference type="EMBL" id="ASPP01015642">
    <property type="protein sequence ID" value="ETO18018.1"/>
    <property type="molecule type" value="Genomic_DNA"/>
</dbReference>
<reference evidence="3 4" key="1">
    <citation type="journal article" date="2013" name="Curr. Biol.">
        <title>The Genome of the Foraminiferan Reticulomyxa filosa.</title>
        <authorList>
            <person name="Glockner G."/>
            <person name="Hulsmann N."/>
            <person name="Schleicher M."/>
            <person name="Noegel A.A."/>
            <person name="Eichinger L."/>
            <person name="Gallinger C."/>
            <person name="Pawlowski J."/>
            <person name="Sierra R."/>
            <person name="Euteneuer U."/>
            <person name="Pillet L."/>
            <person name="Moustafa A."/>
            <person name="Platzer M."/>
            <person name="Groth M."/>
            <person name="Szafranski K."/>
            <person name="Schliwa M."/>
        </authorList>
    </citation>
    <scope>NUCLEOTIDE SEQUENCE [LARGE SCALE GENOMIC DNA]</scope>
</reference>
<keyword evidence="2" id="KW-0472">Membrane</keyword>
<dbReference type="Pfam" id="PF13540">
    <property type="entry name" value="RCC1_2"/>
    <property type="match status" value="2"/>
</dbReference>
<dbReference type="InterPro" id="IPR051553">
    <property type="entry name" value="Ran_GTPase-activating"/>
</dbReference>
<comment type="caution">
    <text evidence="3">The sequence shown here is derived from an EMBL/GenBank/DDBJ whole genome shotgun (WGS) entry which is preliminary data.</text>
</comment>
<feature type="repeat" description="RCC1" evidence="1">
    <location>
        <begin position="108"/>
        <end position="161"/>
    </location>
</feature>
<dbReference type="Gene3D" id="2.130.10.30">
    <property type="entry name" value="Regulator of chromosome condensation 1/beta-lactamase-inhibitor protein II"/>
    <property type="match status" value="1"/>
</dbReference>
<dbReference type="AlphaFoldDB" id="X6MVK0"/>
<dbReference type="Proteomes" id="UP000023152">
    <property type="component" value="Unassembled WGS sequence"/>
</dbReference>